<keyword evidence="3" id="KW-1185">Reference proteome</keyword>
<proteinExistence type="predicted"/>
<feature type="compositionally biased region" description="Polar residues" evidence="1">
    <location>
        <begin position="96"/>
        <end position="120"/>
    </location>
</feature>
<dbReference type="EMBL" id="KV417530">
    <property type="protein sequence ID" value="KZP23841.1"/>
    <property type="molecule type" value="Genomic_DNA"/>
</dbReference>
<accession>A0A166MBZ1</accession>
<protein>
    <submittedName>
        <fullName evidence="2">Uncharacterized protein</fullName>
    </submittedName>
</protein>
<evidence type="ECO:0000313" key="2">
    <source>
        <dbReference type="EMBL" id="KZP23841.1"/>
    </source>
</evidence>
<dbReference type="OrthoDB" id="4748970at2759"/>
<reference evidence="2 3" key="1">
    <citation type="journal article" date="2016" name="Mol. Biol. Evol.">
        <title>Comparative Genomics of Early-Diverging Mushroom-Forming Fungi Provides Insights into the Origins of Lignocellulose Decay Capabilities.</title>
        <authorList>
            <person name="Nagy L.G."/>
            <person name="Riley R."/>
            <person name="Tritt A."/>
            <person name="Adam C."/>
            <person name="Daum C."/>
            <person name="Floudas D."/>
            <person name="Sun H."/>
            <person name="Yadav J.S."/>
            <person name="Pangilinan J."/>
            <person name="Larsson K.H."/>
            <person name="Matsuura K."/>
            <person name="Barry K."/>
            <person name="Labutti K."/>
            <person name="Kuo R."/>
            <person name="Ohm R.A."/>
            <person name="Bhattacharya S.S."/>
            <person name="Shirouzu T."/>
            <person name="Yoshinaga Y."/>
            <person name="Martin F.M."/>
            <person name="Grigoriev I.V."/>
            <person name="Hibbett D.S."/>
        </authorList>
    </citation>
    <scope>NUCLEOTIDE SEQUENCE [LARGE SCALE GENOMIC DNA]</scope>
    <source>
        <strain evidence="2 3">CBS 109695</strain>
    </source>
</reference>
<organism evidence="2 3">
    <name type="scientific">Athelia psychrophila</name>
    <dbReference type="NCBI Taxonomy" id="1759441"/>
    <lineage>
        <taxon>Eukaryota</taxon>
        <taxon>Fungi</taxon>
        <taxon>Dikarya</taxon>
        <taxon>Basidiomycota</taxon>
        <taxon>Agaricomycotina</taxon>
        <taxon>Agaricomycetes</taxon>
        <taxon>Agaricomycetidae</taxon>
        <taxon>Atheliales</taxon>
        <taxon>Atheliaceae</taxon>
        <taxon>Athelia</taxon>
    </lineage>
</organism>
<dbReference type="Proteomes" id="UP000076532">
    <property type="component" value="Unassembled WGS sequence"/>
</dbReference>
<gene>
    <name evidence="2" type="ORF">FIBSPDRAFT_951734</name>
</gene>
<sequence>MGLLFESDFMAGDDGSSPHISVSVTPASIGYPLQAVDHSSSSWSTSSFHRSMAPSPPNMHGQAALPLITADGDSGIIGPSLHLVPATPIGIERPLQSESFQSNLEPLQQGQTPSLHHSPV</sequence>
<evidence type="ECO:0000256" key="1">
    <source>
        <dbReference type="SAM" id="MobiDB-lite"/>
    </source>
</evidence>
<dbReference type="AlphaFoldDB" id="A0A166MBZ1"/>
<feature type="region of interest" description="Disordered" evidence="1">
    <location>
        <begin position="94"/>
        <end position="120"/>
    </location>
</feature>
<feature type="region of interest" description="Disordered" evidence="1">
    <location>
        <begin position="44"/>
        <end position="63"/>
    </location>
</feature>
<name>A0A166MBZ1_9AGAM</name>
<evidence type="ECO:0000313" key="3">
    <source>
        <dbReference type="Proteomes" id="UP000076532"/>
    </source>
</evidence>